<evidence type="ECO:0000313" key="8">
    <source>
        <dbReference type="EMBL" id="MFD1342087.1"/>
    </source>
</evidence>
<dbReference type="InterPro" id="IPR007498">
    <property type="entry name" value="PqiA-like"/>
</dbReference>
<feature type="transmembrane region" description="Helical" evidence="7">
    <location>
        <begin position="98"/>
        <end position="126"/>
    </location>
</feature>
<dbReference type="EMBL" id="JBHTMU010000008">
    <property type="protein sequence ID" value="MFD1342087.1"/>
    <property type="molecule type" value="Genomic_DNA"/>
</dbReference>
<evidence type="ECO:0000313" key="9">
    <source>
        <dbReference type="Proteomes" id="UP001597135"/>
    </source>
</evidence>
<evidence type="ECO:0000256" key="1">
    <source>
        <dbReference type="ARBA" id="ARBA00004533"/>
    </source>
</evidence>
<keyword evidence="3" id="KW-0997">Cell inner membrane</keyword>
<evidence type="ECO:0000256" key="6">
    <source>
        <dbReference type="ARBA" id="ARBA00023136"/>
    </source>
</evidence>
<feature type="transmembrane region" description="Helical" evidence="7">
    <location>
        <begin position="53"/>
        <end position="78"/>
    </location>
</feature>
<keyword evidence="9" id="KW-1185">Reference proteome</keyword>
<dbReference type="PANTHER" id="PTHR30462">
    <property type="entry name" value="INTERMEMBRANE TRANSPORT PROTEIN PQIB-RELATED"/>
    <property type="match status" value="1"/>
</dbReference>
<protein>
    <submittedName>
        <fullName evidence="8">Paraquat-inducible protein A</fullName>
    </submittedName>
</protein>
<evidence type="ECO:0000256" key="3">
    <source>
        <dbReference type="ARBA" id="ARBA00022519"/>
    </source>
</evidence>
<dbReference type="InterPro" id="IPR051800">
    <property type="entry name" value="PqiA-PqiB_transport"/>
</dbReference>
<name>A0ABW3ZG14_9RHOB</name>
<evidence type="ECO:0000256" key="5">
    <source>
        <dbReference type="ARBA" id="ARBA00022989"/>
    </source>
</evidence>
<organism evidence="8 9">
    <name type="scientific">Litorisediminicola beolgyonensis</name>
    <dbReference type="NCBI Taxonomy" id="1173614"/>
    <lineage>
        <taxon>Bacteria</taxon>
        <taxon>Pseudomonadati</taxon>
        <taxon>Pseudomonadota</taxon>
        <taxon>Alphaproteobacteria</taxon>
        <taxon>Rhodobacterales</taxon>
        <taxon>Paracoccaceae</taxon>
        <taxon>Litorisediminicola</taxon>
    </lineage>
</organism>
<evidence type="ECO:0000256" key="2">
    <source>
        <dbReference type="ARBA" id="ARBA00022475"/>
    </source>
</evidence>
<evidence type="ECO:0000256" key="7">
    <source>
        <dbReference type="SAM" id="Phobius"/>
    </source>
</evidence>
<accession>A0ABW3ZG14</accession>
<keyword evidence="5 7" id="KW-1133">Transmembrane helix</keyword>
<keyword evidence="4 7" id="KW-0812">Transmembrane</keyword>
<evidence type="ECO:0000256" key="4">
    <source>
        <dbReference type="ARBA" id="ARBA00022692"/>
    </source>
</evidence>
<comment type="subcellular location">
    <subcellularLocation>
        <location evidence="1">Cell inner membrane</location>
    </subcellularLocation>
</comment>
<keyword evidence="2" id="KW-1003">Cell membrane</keyword>
<gene>
    <name evidence="8" type="ORF">ACFQ4E_06625</name>
</gene>
<comment type="caution">
    <text evidence="8">The sequence shown here is derived from an EMBL/GenBank/DDBJ whole genome shotgun (WGS) entry which is preliminary data.</text>
</comment>
<feature type="transmembrane region" description="Helical" evidence="7">
    <location>
        <begin position="177"/>
        <end position="196"/>
    </location>
</feature>
<keyword evidence="6 7" id="KW-0472">Membrane</keyword>
<feature type="transmembrane region" description="Helical" evidence="7">
    <location>
        <begin position="146"/>
        <end position="165"/>
    </location>
</feature>
<dbReference type="RefSeq" id="WP_386802150.1">
    <property type="nucleotide sequence ID" value="NZ_JBHTMU010000008.1"/>
</dbReference>
<dbReference type="Proteomes" id="UP001597135">
    <property type="component" value="Unassembled WGS sequence"/>
</dbReference>
<reference evidence="9" key="1">
    <citation type="journal article" date="2019" name="Int. J. Syst. Evol. Microbiol.">
        <title>The Global Catalogue of Microorganisms (GCM) 10K type strain sequencing project: providing services to taxonomists for standard genome sequencing and annotation.</title>
        <authorList>
            <consortium name="The Broad Institute Genomics Platform"/>
            <consortium name="The Broad Institute Genome Sequencing Center for Infectious Disease"/>
            <person name="Wu L."/>
            <person name="Ma J."/>
        </authorList>
    </citation>
    <scope>NUCLEOTIDE SEQUENCE [LARGE SCALE GENOMIC DNA]</scope>
    <source>
        <strain evidence="9">CCUG 62953</strain>
    </source>
</reference>
<dbReference type="Pfam" id="PF04403">
    <property type="entry name" value="PqiA"/>
    <property type="match status" value="1"/>
</dbReference>
<dbReference type="PANTHER" id="PTHR30462:SF3">
    <property type="entry name" value="INTERMEMBRANE TRANSPORT PROTEIN PQIA"/>
    <property type="match status" value="1"/>
</dbReference>
<sequence length="214" mass="23177">MEIPGTGRGVTAREAGLVACRRCARVWPLGRERCGRCGAHLVSRDDHALQRVWAWWIAGVICYIPANLYPMLVTRTLLSTSDSTIVGGAVELAHHGSYGVAAIILIASVLIPVGKFLAIAFLALSVGHGSTVSAERRHHLYELVEFIGRWSMIDVFVVAILSSLVQLSVVASIRPGPAALTFALSVIFTMLSAQSFDPRLFWDPPEGAKRTTKT</sequence>
<proteinExistence type="predicted"/>